<protein>
    <submittedName>
        <fullName evidence="10">Signal peptide peptidase SppA</fullName>
    </submittedName>
</protein>
<feature type="domain" description="Peptidase S49" evidence="9">
    <location>
        <begin position="123"/>
        <end position="277"/>
    </location>
</feature>
<feature type="active site" description="Nucleophile" evidence="7">
    <location>
        <position position="389"/>
    </location>
</feature>
<evidence type="ECO:0000256" key="6">
    <source>
        <dbReference type="ARBA" id="ARBA00023136"/>
    </source>
</evidence>
<proteinExistence type="inferred from homology"/>
<gene>
    <name evidence="10" type="primary">sppA</name>
    <name evidence="10" type="ORF">NW209_12650</name>
</gene>
<evidence type="ECO:0000256" key="4">
    <source>
        <dbReference type="ARBA" id="ARBA00022801"/>
    </source>
</evidence>
<dbReference type="CDD" id="cd07023">
    <property type="entry name" value="S49_Sppa_N_C"/>
    <property type="match status" value="1"/>
</dbReference>
<dbReference type="SUPFAM" id="SSF52096">
    <property type="entry name" value="ClpP/crotonase"/>
    <property type="match status" value="2"/>
</dbReference>
<keyword evidence="5" id="KW-0720">Serine protease</keyword>
<dbReference type="InterPro" id="IPR004634">
    <property type="entry name" value="Pept_S49_pIV"/>
</dbReference>
<dbReference type="PANTHER" id="PTHR33209:SF1">
    <property type="entry name" value="PEPTIDASE S49 DOMAIN-CONTAINING PROTEIN"/>
    <property type="match status" value="1"/>
</dbReference>
<name>A0AAW5N2W0_9BACT</name>
<accession>A0AAW5N2W0</accession>
<organism evidence="10 11">
    <name type="scientific">Phocaeicola barnesiae</name>
    <dbReference type="NCBI Taxonomy" id="376804"/>
    <lineage>
        <taxon>Bacteria</taxon>
        <taxon>Pseudomonadati</taxon>
        <taxon>Bacteroidota</taxon>
        <taxon>Bacteroidia</taxon>
        <taxon>Bacteroidales</taxon>
        <taxon>Bacteroidaceae</taxon>
        <taxon>Phocaeicola</taxon>
    </lineage>
</organism>
<dbReference type="GeneID" id="82444263"/>
<dbReference type="PIRSF" id="PIRSF001217">
    <property type="entry name" value="Protease_4_SppA"/>
    <property type="match status" value="1"/>
</dbReference>
<dbReference type="PANTHER" id="PTHR33209">
    <property type="entry name" value="PROTEASE 4"/>
    <property type="match status" value="1"/>
</dbReference>
<dbReference type="NCBIfam" id="TIGR00705">
    <property type="entry name" value="SppA_67K"/>
    <property type="match status" value="1"/>
</dbReference>
<comment type="subcellular location">
    <subcellularLocation>
        <location evidence="1">Membrane</location>
    </subcellularLocation>
</comment>
<keyword evidence="8" id="KW-0812">Transmembrane</keyword>
<evidence type="ECO:0000256" key="5">
    <source>
        <dbReference type="ARBA" id="ARBA00022825"/>
    </source>
</evidence>
<comment type="caution">
    <text evidence="10">The sequence shown here is derived from an EMBL/GenBank/DDBJ whole genome shotgun (WGS) entry which is preliminary data.</text>
</comment>
<keyword evidence="4" id="KW-0378">Hydrolase</keyword>
<keyword evidence="3" id="KW-0645">Protease</keyword>
<dbReference type="GO" id="GO:0008236">
    <property type="term" value="F:serine-type peptidase activity"/>
    <property type="evidence" value="ECO:0007669"/>
    <property type="project" value="UniProtKB-KW"/>
</dbReference>
<dbReference type="GO" id="GO:0016020">
    <property type="term" value="C:membrane"/>
    <property type="evidence" value="ECO:0007669"/>
    <property type="project" value="UniProtKB-SubCell"/>
</dbReference>
<reference evidence="10 11" key="1">
    <citation type="submission" date="2022-08" db="EMBL/GenBank/DDBJ databases">
        <authorList>
            <person name="Zeman M."/>
            <person name="Kubasova T."/>
        </authorList>
    </citation>
    <scope>NUCLEOTIDE SEQUENCE [LARGE SCALE GENOMIC DNA]</scope>
    <source>
        <strain evidence="10 11">ET62</strain>
    </source>
</reference>
<dbReference type="InterPro" id="IPR047217">
    <property type="entry name" value="S49_SppA_67K_type_N"/>
</dbReference>
<evidence type="ECO:0000259" key="9">
    <source>
        <dbReference type="Pfam" id="PF01343"/>
    </source>
</evidence>
<dbReference type="InterPro" id="IPR004635">
    <property type="entry name" value="Pept_S49_SppA"/>
</dbReference>
<dbReference type="Gene3D" id="3.90.226.10">
    <property type="entry name" value="2-enoyl-CoA Hydratase, Chain A, domain 1"/>
    <property type="match status" value="3"/>
</dbReference>
<dbReference type="InterPro" id="IPR029045">
    <property type="entry name" value="ClpP/crotonase-like_dom_sf"/>
</dbReference>
<dbReference type="EMBL" id="JANRHJ010000014">
    <property type="protein sequence ID" value="MCR8874846.1"/>
    <property type="molecule type" value="Genomic_DNA"/>
</dbReference>
<dbReference type="Proteomes" id="UP001204579">
    <property type="component" value="Unassembled WGS sequence"/>
</dbReference>
<dbReference type="RefSeq" id="WP_018711816.1">
    <property type="nucleotide sequence ID" value="NZ_CALULB010000023.1"/>
</dbReference>
<evidence type="ECO:0000256" key="7">
    <source>
        <dbReference type="PIRSR" id="PIRSR001217-1"/>
    </source>
</evidence>
<dbReference type="CDD" id="cd07018">
    <property type="entry name" value="S49_SppA_67K_type"/>
    <property type="match status" value="1"/>
</dbReference>
<feature type="transmembrane region" description="Helical" evidence="8">
    <location>
        <begin position="12"/>
        <end position="35"/>
    </location>
</feature>
<keyword evidence="11" id="KW-1185">Reference proteome</keyword>
<evidence type="ECO:0000256" key="2">
    <source>
        <dbReference type="ARBA" id="ARBA00008683"/>
    </source>
</evidence>
<dbReference type="AlphaFoldDB" id="A0AAW5N2W0"/>
<dbReference type="InterPro" id="IPR047272">
    <property type="entry name" value="S49_SppA_C"/>
</dbReference>
<evidence type="ECO:0000313" key="10">
    <source>
        <dbReference type="EMBL" id="MCR8874846.1"/>
    </source>
</evidence>
<evidence type="ECO:0000256" key="3">
    <source>
        <dbReference type="ARBA" id="ARBA00022670"/>
    </source>
</evidence>
<keyword evidence="8" id="KW-1133">Transmembrane helix</keyword>
<evidence type="ECO:0000256" key="1">
    <source>
        <dbReference type="ARBA" id="ARBA00004370"/>
    </source>
</evidence>
<feature type="active site" description="Proton donor/acceptor" evidence="7">
    <location>
        <position position="191"/>
    </location>
</feature>
<keyword evidence="6 8" id="KW-0472">Membrane</keyword>
<sequence length="589" mass="65359">MKDFFKTTLATIVGILIAGIVFTILGIVAISGMLMSSQPETVVKDNSIFVLELKGNVVERYQENPLDQLLGDEYTTAGLEDILASIRKAKANDKIKGIYLDFDTFFSCGTASLQEIREALIDFKNSGKFIVAYGGNYTQGAYYLASVADKVALNPSGSISWHGLSAQSFFLKDLLDKIGVQMQIFRVGTYKSFTETFSGTEMSPANREQTQAYIQSIWQQLLTDVAASRDLTPEQLNELADSCMDFRQADDCLRNGLADTLIYRDQLLSYLKQRMDVEEDDKLNTLTLEDMINVKRNVPKDKSGNIIAIYYATGDIDSSTDPDPTEGINSERVIKDLQRLRKDESVKAVVLRVNSPGGSAYGSEQIWREVSLLKAEKPVIVSMGDYAASGGYYISCAADWIVAEPTTLTGSIGIFGMVPEASELINNKLGVHIDGVKTNRLADMGKIDRPMNEEEKALIQQSVNNGYELFTKRCAEGRNMPLEQLKEIAEGRVWSGTMAKELKLVDELGGLQTALNEAVKRAGITDYTLLSYPGKENILSSLLNTQKDSYIDSRLEATFGEYYHGFALLKNLKQADRIQARLPFDLRIQ</sequence>
<feature type="domain" description="Peptidase S49" evidence="9">
    <location>
        <begin position="373"/>
        <end position="524"/>
    </location>
</feature>
<dbReference type="GO" id="GO:0006465">
    <property type="term" value="P:signal peptide processing"/>
    <property type="evidence" value="ECO:0007669"/>
    <property type="project" value="InterPro"/>
</dbReference>
<evidence type="ECO:0000256" key="8">
    <source>
        <dbReference type="SAM" id="Phobius"/>
    </source>
</evidence>
<comment type="similarity">
    <text evidence="2">Belongs to the peptidase S49 family.</text>
</comment>
<dbReference type="InterPro" id="IPR002142">
    <property type="entry name" value="Peptidase_S49"/>
</dbReference>
<dbReference type="NCBIfam" id="TIGR00706">
    <property type="entry name" value="SppA_dom"/>
    <property type="match status" value="1"/>
</dbReference>
<evidence type="ECO:0000313" key="11">
    <source>
        <dbReference type="Proteomes" id="UP001204579"/>
    </source>
</evidence>
<dbReference type="Gene3D" id="6.20.330.10">
    <property type="match status" value="1"/>
</dbReference>
<dbReference type="Pfam" id="PF01343">
    <property type="entry name" value="Peptidase_S49"/>
    <property type="match status" value="2"/>
</dbReference>